<evidence type="ECO:0000313" key="13">
    <source>
        <dbReference type="EMBL" id="MEQ6918770.1"/>
    </source>
</evidence>
<dbReference type="PROSITE" id="PS00409">
    <property type="entry name" value="PROKAR_NTER_METHYL"/>
    <property type="match status" value="1"/>
</dbReference>
<keyword evidence="5" id="KW-0997">Cell inner membrane</keyword>
<keyword evidence="4" id="KW-0488">Methylation</keyword>
<reference evidence="13 14" key="1">
    <citation type="submission" date="2024-05" db="EMBL/GenBank/DDBJ databases">
        <title>Halomonas sp. SSM6 16S ribosomal RNA gene Genome sequencing and assembly.</title>
        <authorList>
            <person name="Yook S."/>
        </authorList>
    </citation>
    <scope>NUCLEOTIDE SEQUENCE [LARGE SCALE GENOMIC DNA]</scope>
    <source>
        <strain evidence="13 14">SSM6</strain>
    </source>
</reference>
<evidence type="ECO:0000256" key="8">
    <source>
        <dbReference type="ARBA" id="ARBA00023136"/>
    </source>
</evidence>
<evidence type="ECO:0000256" key="2">
    <source>
        <dbReference type="ARBA" id="ARBA00021549"/>
    </source>
</evidence>
<comment type="subcellular location">
    <subcellularLocation>
        <location evidence="1">Cell inner membrane</location>
        <topology evidence="1">Single-pass membrane protein</topology>
    </subcellularLocation>
</comment>
<evidence type="ECO:0000256" key="7">
    <source>
        <dbReference type="ARBA" id="ARBA00022989"/>
    </source>
</evidence>
<feature type="transmembrane region" description="Helical" evidence="11">
    <location>
        <begin position="7"/>
        <end position="27"/>
    </location>
</feature>
<protein>
    <recommendedName>
        <fullName evidence="2">Type II secretion system protein H</fullName>
    </recommendedName>
    <alternativeName>
        <fullName evidence="10">General secretion pathway protein H</fullName>
    </alternativeName>
</protein>
<dbReference type="InterPro" id="IPR012902">
    <property type="entry name" value="N_methyl_site"/>
</dbReference>
<comment type="caution">
    <text evidence="13">The sequence shown here is derived from an EMBL/GenBank/DDBJ whole genome shotgun (WGS) entry which is preliminary data.</text>
</comment>
<dbReference type="Gene3D" id="3.30.700.10">
    <property type="entry name" value="Glycoprotein, Type 4 Pilin"/>
    <property type="match status" value="1"/>
</dbReference>
<evidence type="ECO:0000256" key="5">
    <source>
        <dbReference type="ARBA" id="ARBA00022519"/>
    </source>
</evidence>
<dbReference type="InterPro" id="IPR045584">
    <property type="entry name" value="Pilin-like"/>
</dbReference>
<comment type="similarity">
    <text evidence="9">Belongs to the GSP H family.</text>
</comment>
<organism evidence="13 14">
    <name type="scientific">Halomonas aquatica</name>
    <dbReference type="NCBI Taxonomy" id="3151123"/>
    <lineage>
        <taxon>Bacteria</taxon>
        <taxon>Pseudomonadati</taxon>
        <taxon>Pseudomonadota</taxon>
        <taxon>Gammaproteobacteria</taxon>
        <taxon>Oceanospirillales</taxon>
        <taxon>Halomonadaceae</taxon>
        <taxon>Halomonas</taxon>
    </lineage>
</organism>
<evidence type="ECO:0000256" key="11">
    <source>
        <dbReference type="SAM" id="Phobius"/>
    </source>
</evidence>
<gene>
    <name evidence="13" type="ORF">ABE960_14725</name>
</gene>
<evidence type="ECO:0000259" key="12">
    <source>
        <dbReference type="Pfam" id="PF12019"/>
    </source>
</evidence>
<dbReference type="NCBIfam" id="TIGR02532">
    <property type="entry name" value="IV_pilin_GFxxxE"/>
    <property type="match status" value="1"/>
</dbReference>
<dbReference type="Proteomes" id="UP001442468">
    <property type="component" value="Unassembled WGS sequence"/>
</dbReference>
<keyword evidence="6 11" id="KW-0812">Transmembrane</keyword>
<accession>A0ABV1NLC6</accession>
<keyword evidence="3" id="KW-1003">Cell membrane</keyword>
<dbReference type="EMBL" id="JBEGCJ010000007">
    <property type="protein sequence ID" value="MEQ6918770.1"/>
    <property type="molecule type" value="Genomic_DNA"/>
</dbReference>
<dbReference type="SUPFAM" id="SSF54523">
    <property type="entry name" value="Pili subunits"/>
    <property type="match status" value="1"/>
</dbReference>
<evidence type="ECO:0000256" key="3">
    <source>
        <dbReference type="ARBA" id="ARBA00022475"/>
    </source>
</evidence>
<dbReference type="Pfam" id="PF07963">
    <property type="entry name" value="N_methyl"/>
    <property type="match status" value="1"/>
</dbReference>
<evidence type="ECO:0000313" key="14">
    <source>
        <dbReference type="Proteomes" id="UP001442468"/>
    </source>
</evidence>
<evidence type="ECO:0000256" key="6">
    <source>
        <dbReference type="ARBA" id="ARBA00022692"/>
    </source>
</evidence>
<evidence type="ECO:0000256" key="4">
    <source>
        <dbReference type="ARBA" id="ARBA00022481"/>
    </source>
</evidence>
<keyword evidence="8 11" id="KW-0472">Membrane</keyword>
<feature type="domain" description="General secretion pathway GspH" evidence="12">
    <location>
        <begin position="44"/>
        <end position="125"/>
    </location>
</feature>
<sequence>MMKNRGFTLIELLVTIAVIVIMVTIAIPNFSSFVASGRLAAEYNNVLTGLHYARSEAVKRRKVVAAEITTSASGQWEMDVKVGSDILRSFSATSGSISVNDGNDGVVKFSGLGRRVLASGGECTFPECKVTVGNKNIEINAVGNILGSQP</sequence>
<dbReference type="RefSeq" id="WP_349763070.1">
    <property type="nucleotide sequence ID" value="NZ_JBEGCJ010000007.1"/>
</dbReference>
<evidence type="ECO:0000256" key="10">
    <source>
        <dbReference type="ARBA" id="ARBA00030775"/>
    </source>
</evidence>
<dbReference type="InterPro" id="IPR022346">
    <property type="entry name" value="T2SS_GspH"/>
</dbReference>
<evidence type="ECO:0000256" key="9">
    <source>
        <dbReference type="ARBA" id="ARBA00025772"/>
    </source>
</evidence>
<proteinExistence type="inferred from homology"/>
<keyword evidence="14" id="KW-1185">Reference proteome</keyword>
<dbReference type="Pfam" id="PF12019">
    <property type="entry name" value="GspH"/>
    <property type="match status" value="1"/>
</dbReference>
<name>A0ABV1NLC6_9GAMM</name>
<keyword evidence="7 11" id="KW-1133">Transmembrane helix</keyword>
<evidence type="ECO:0000256" key="1">
    <source>
        <dbReference type="ARBA" id="ARBA00004377"/>
    </source>
</evidence>